<comment type="caution">
    <text evidence="1">The sequence shown here is derived from an EMBL/GenBank/DDBJ whole genome shotgun (WGS) entry which is preliminary data.</text>
</comment>
<keyword evidence="2" id="KW-1185">Reference proteome</keyword>
<gene>
    <name evidence="1" type="ORF">OKA05_27500</name>
</gene>
<sequence>MSLPTSLKGIRWRNRLIGVFPFLAKLNERRWILKYADIWRKQGWQSEPAPFFVRRAMILAEARAINAQVFVETGTLYGDTPWHFRHTFQNIHTIEVEPNLAQLARERFHKQPHIRVWEGDSASLLAEVCQGIEKPCVIYLDGHYSHGITGMGEDECPAISELRNIFETLRHPFRIVIDDARLFGTNPAYPSIKAIEDFLAKNGWSAAITVENDAILIRP</sequence>
<organism evidence="1 2">
    <name type="scientific">Luteolibacter arcticus</name>
    <dbReference type="NCBI Taxonomy" id="1581411"/>
    <lineage>
        <taxon>Bacteria</taxon>
        <taxon>Pseudomonadati</taxon>
        <taxon>Verrucomicrobiota</taxon>
        <taxon>Verrucomicrobiia</taxon>
        <taxon>Verrucomicrobiales</taxon>
        <taxon>Verrucomicrobiaceae</taxon>
        <taxon>Luteolibacter</taxon>
    </lineage>
</organism>
<accession>A0ABT3GS18</accession>
<reference evidence="1 2" key="1">
    <citation type="submission" date="2022-10" db="EMBL/GenBank/DDBJ databases">
        <title>Luteolibacter arcticus strain CCTCC AB 2014275, whole genome shotgun sequencing project.</title>
        <authorList>
            <person name="Zhao G."/>
            <person name="Shen L."/>
        </authorList>
    </citation>
    <scope>NUCLEOTIDE SEQUENCE [LARGE SCALE GENOMIC DNA]</scope>
    <source>
        <strain evidence="1 2">CCTCC AB 2014275</strain>
    </source>
</reference>
<dbReference type="RefSeq" id="WP_264490439.1">
    <property type="nucleotide sequence ID" value="NZ_JAPDDT010000024.1"/>
</dbReference>
<dbReference type="SUPFAM" id="SSF53335">
    <property type="entry name" value="S-adenosyl-L-methionine-dependent methyltransferases"/>
    <property type="match status" value="1"/>
</dbReference>
<proteinExistence type="predicted"/>
<dbReference type="EMBL" id="JAPDDT010000024">
    <property type="protein sequence ID" value="MCW1926331.1"/>
    <property type="molecule type" value="Genomic_DNA"/>
</dbReference>
<evidence type="ECO:0000313" key="2">
    <source>
        <dbReference type="Proteomes" id="UP001320876"/>
    </source>
</evidence>
<name>A0ABT3GS18_9BACT</name>
<evidence type="ECO:0008006" key="3">
    <source>
        <dbReference type="Google" id="ProtNLM"/>
    </source>
</evidence>
<protein>
    <recommendedName>
        <fullName evidence="3">Class I SAM-dependent methyltransferase</fullName>
    </recommendedName>
</protein>
<dbReference type="InterPro" id="IPR029063">
    <property type="entry name" value="SAM-dependent_MTases_sf"/>
</dbReference>
<dbReference type="Gene3D" id="3.40.50.150">
    <property type="entry name" value="Vaccinia Virus protein VP39"/>
    <property type="match status" value="1"/>
</dbReference>
<dbReference type="Proteomes" id="UP001320876">
    <property type="component" value="Unassembled WGS sequence"/>
</dbReference>
<evidence type="ECO:0000313" key="1">
    <source>
        <dbReference type="EMBL" id="MCW1926331.1"/>
    </source>
</evidence>